<feature type="region of interest" description="Disordered" evidence="7">
    <location>
        <begin position="433"/>
        <end position="528"/>
    </location>
</feature>
<evidence type="ECO:0000256" key="7">
    <source>
        <dbReference type="SAM" id="MobiDB-lite"/>
    </source>
</evidence>
<evidence type="ECO:0000256" key="8">
    <source>
        <dbReference type="SAM" id="Phobius"/>
    </source>
</evidence>
<evidence type="ECO:0000313" key="10">
    <source>
        <dbReference type="EMBL" id="ERE89997.1"/>
    </source>
</evidence>
<dbReference type="GO" id="GO:0016020">
    <property type="term" value="C:membrane"/>
    <property type="evidence" value="ECO:0007669"/>
    <property type="project" value="UniProtKB-SubCell"/>
</dbReference>
<evidence type="ECO:0000313" key="11">
    <source>
        <dbReference type="Proteomes" id="UP000030759"/>
    </source>
</evidence>
<dbReference type="InterPro" id="IPR009231">
    <property type="entry name" value="Chloride_chnl_CLIC-like"/>
</dbReference>
<name>A0A061IPN3_CRIGR</name>
<dbReference type="Proteomes" id="UP000030759">
    <property type="component" value="Unassembled WGS sequence"/>
</dbReference>
<dbReference type="PANTHER" id="PTHR34093:SF1">
    <property type="entry name" value="CHLORIDE CHANNEL CLIC-LIKE PROTEIN 1"/>
    <property type="match status" value="1"/>
</dbReference>
<dbReference type="EMBL" id="KE664402">
    <property type="protein sequence ID" value="ERE89997.1"/>
    <property type="molecule type" value="Genomic_DNA"/>
</dbReference>
<feature type="compositionally biased region" description="Polar residues" evidence="7">
    <location>
        <begin position="503"/>
        <end position="512"/>
    </location>
</feature>
<dbReference type="PANTHER" id="PTHR34093">
    <property type="entry name" value="CHLORIDE CHANNEL CLIC-LIKE PROTEIN 1"/>
    <property type="match status" value="1"/>
</dbReference>
<feature type="compositionally biased region" description="Polar residues" evidence="7">
    <location>
        <begin position="467"/>
        <end position="480"/>
    </location>
</feature>
<evidence type="ECO:0000256" key="4">
    <source>
        <dbReference type="ARBA" id="ARBA00022692"/>
    </source>
</evidence>
<evidence type="ECO:0000256" key="3">
    <source>
        <dbReference type="ARBA" id="ARBA00015571"/>
    </source>
</evidence>
<dbReference type="AlphaFoldDB" id="A0A061IPN3"/>
<evidence type="ECO:0000256" key="2">
    <source>
        <dbReference type="ARBA" id="ARBA00005944"/>
    </source>
</evidence>
<feature type="signal peptide" evidence="9">
    <location>
        <begin position="1"/>
        <end position="18"/>
    </location>
</feature>
<evidence type="ECO:0000256" key="5">
    <source>
        <dbReference type="ARBA" id="ARBA00022989"/>
    </source>
</evidence>
<comment type="subcellular location">
    <subcellularLocation>
        <location evidence="1">Membrane</location>
        <topology evidence="1">Multi-pass membrane protein</topology>
    </subcellularLocation>
</comment>
<proteinExistence type="inferred from homology"/>
<evidence type="ECO:0000256" key="1">
    <source>
        <dbReference type="ARBA" id="ARBA00004141"/>
    </source>
</evidence>
<dbReference type="GO" id="GO:0005783">
    <property type="term" value="C:endoplasmic reticulum"/>
    <property type="evidence" value="ECO:0007669"/>
    <property type="project" value="TreeGrafter"/>
</dbReference>
<keyword evidence="6 8" id="KW-0472">Membrane</keyword>
<evidence type="ECO:0000256" key="9">
    <source>
        <dbReference type="SAM" id="SignalP"/>
    </source>
</evidence>
<comment type="similarity">
    <text evidence="2">Belongs to the chloride channel MCLC family.</text>
</comment>
<accession>A0A061IPN3</accession>
<reference evidence="11" key="1">
    <citation type="journal article" date="2013" name="Nat. Biotechnol.">
        <title>Chinese hamster genome sequenced from sorted chromosomes.</title>
        <authorList>
            <person name="Brinkrolf K."/>
            <person name="Rupp O."/>
            <person name="Laux H."/>
            <person name="Kollin F."/>
            <person name="Ernst W."/>
            <person name="Linke B."/>
            <person name="Kofler R."/>
            <person name="Romand S."/>
            <person name="Hesse F."/>
            <person name="Budach W.E."/>
            <person name="Galosy S."/>
            <person name="Muller D."/>
            <person name="Noll T."/>
            <person name="Wienberg J."/>
            <person name="Jostock T."/>
            <person name="Leonard M."/>
            <person name="Grillari J."/>
            <person name="Tauch A."/>
            <person name="Goesmann A."/>
            <person name="Helk B."/>
            <person name="Mott J.E."/>
            <person name="Puhler A."/>
            <person name="Borth N."/>
        </authorList>
    </citation>
    <scope>NUCLEOTIDE SEQUENCE [LARGE SCALE GENOMIC DNA]</scope>
    <source>
        <strain evidence="11">17A/GY</strain>
    </source>
</reference>
<feature type="transmembrane region" description="Helical" evidence="8">
    <location>
        <begin position="318"/>
        <end position="337"/>
    </location>
</feature>
<dbReference type="GO" id="GO:0005254">
    <property type="term" value="F:chloride channel activity"/>
    <property type="evidence" value="ECO:0007669"/>
    <property type="project" value="TreeGrafter"/>
</dbReference>
<feature type="compositionally biased region" description="Polar residues" evidence="7">
    <location>
        <begin position="448"/>
        <end position="457"/>
    </location>
</feature>
<feature type="chain" id="PRO_5001604646" description="Chloride channel CLIC-like protein 1" evidence="9">
    <location>
        <begin position="19"/>
        <end position="528"/>
    </location>
</feature>
<keyword evidence="5 8" id="KW-1133">Transmembrane helix</keyword>
<protein>
    <recommendedName>
        <fullName evidence="3">Chloride channel CLIC-like protein 1</fullName>
    </recommendedName>
</protein>
<organism evidence="10 11">
    <name type="scientific">Cricetulus griseus</name>
    <name type="common">Chinese hamster</name>
    <name type="synonym">Cricetulus barabensis griseus</name>
    <dbReference type="NCBI Taxonomy" id="10029"/>
    <lineage>
        <taxon>Eukaryota</taxon>
        <taxon>Metazoa</taxon>
        <taxon>Chordata</taxon>
        <taxon>Craniata</taxon>
        <taxon>Vertebrata</taxon>
        <taxon>Euteleostomi</taxon>
        <taxon>Mammalia</taxon>
        <taxon>Eutheria</taxon>
        <taxon>Euarchontoglires</taxon>
        <taxon>Glires</taxon>
        <taxon>Rodentia</taxon>
        <taxon>Myomorpha</taxon>
        <taxon>Muroidea</taxon>
        <taxon>Cricetidae</taxon>
        <taxon>Cricetinae</taxon>
        <taxon>Cricetulus</taxon>
    </lineage>
</organism>
<evidence type="ECO:0000256" key="6">
    <source>
        <dbReference type="ARBA" id="ARBA00023136"/>
    </source>
</evidence>
<gene>
    <name evidence="10" type="ORF">H671_1g1968</name>
</gene>
<keyword evidence="4 8" id="KW-0812">Transmembrane</keyword>
<sequence>MLCWLLLCGCLFLMTGHAHDDDWIDPTDMLNYDAASGTMRKSQVKYCTSERKEMSPDLTNAEELSDCLNKLDSLTHKVDDCERKKMKDYESQSNSVFRRYLNKILIEAGKLGLPDENKVDMRYDAEILLTRQTLLEIEKFLSGEEWKSGALDDALSDILINFKWHDSEAWKWRFEDSFGVDPYNAFVVAFAQHQAGIAKMATQTDSVCVEKMDWTGSLWDFAKILTSTDHCNCRNLDWNGLMLKGSVCINTKWFRSSWTYEDDPCQKYYELLLVNPIWFVPPTKALAITFTNFVTEPLKHIGKATGEFIEALMKEIPVLLQIPVLVIMALAVLSFCYGAGMSVPMLRYVGGPEREPPRALEPGDRRWQKELDCRLCGGAGDADFSYMGQAGSIEQGPYDKTHACKRDVLRQRDVDARFHTGNKSPEVLRAFDLPDTEAQEHPEVVPSHKSSSMNTNLKEIGELPGESTPTEHSSSATAVSGQAAGTAEGSPIKKVPLKLDSECSLQGGTTHSPGAAVCGTDPVSSPCG</sequence>
<keyword evidence="9" id="KW-0732">Signal</keyword>
<dbReference type="Pfam" id="PF05934">
    <property type="entry name" value="MCLC"/>
    <property type="match status" value="2"/>
</dbReference>